<dbReference type="InterPro" id="IPR013320">
    <property type="entry name" value="ConA-like_dom_sf"/>
</dbReference>
<evidence type="ECO:0000313" key="4">
    <source>
        <dbReference type="EMBL" id="KAF7496702.1"/>
    </source>
</evidence>
<dbReference type="Proteomes" id="UP000070412">
    <property type="component" value="Unassembled WGS sequence"/>
</dbReference>
<dbReference type="SMART" id="SM00282">
    <property type="entry name" value="LamG"/>
    <property type="match status" value="5"/>
</dbReference>
<evidence type="ECO:0000256" key="2">
    <source>
        <dbReference type="SAM" id="Coils"/>
    </source>
</evidence>
<sequence length="938" mass="106634">MMINEISKVIDEKTDQFQKLNHSLMNLESIDPKTNSHEKIKDQVDQVYRTESQVNKLRDLIDNLKNKSKEIKDYSDFNRRLIINLNVFQPLDSDGILAYVGNPADIVSNELVKRETVEMDPDAKSKRKQINHDYFVLELRRGQNSAPIIVEKEASGSASVFNLDRENSKIYIGNIPPNVPVSSNIENRRFRGDISDVYLDNEPLGLWNARESQYLESVPGPEMFIENALRFNGNSYVIMARNNINFKETVYVSFQFKTLIKNVVVKYDLGSSYTTVVSNDRYNDGKWHFIKVNREGKECLINVDNNDEQSGFSMGLSTDLHTDDHIYIGGFKGILPYYDVGKEGFDGCLKDLQIDSNQQNLNNHKESFGVNLGCSTFVRIVSFAEAGKSHIVFENQTIDTLSTKTMFRLHSNFVRWQKSMSNGQELRTDNQFYNDNKWHYLTINFNKRILEMDVDDINSFSLIVDSPIDLDRLETIYIGGMPFESLYANFVGCIGDVTVNYKFLNFADSNSMMNALFKKCPLAINDDEFDDNNFRDLLTPETYTKAPDIQYLPPIKDCKLAPIPQPANLTDSDPNEKRFGGSLWSRYEFPMTNEIAKGLEGESGFQIQFKTSQAEGIIFYITSSNNIDFIGLYFLNNKLYYSFDCGSGRGVTMLPNNYSDNVWHTATFSRKGRNGLLRVDEETVEVTSVGSTSSLNVKSPIYIGGIPKELRSQIKGHLKSVEKNDYNYAMVSFSGCLKDLKVRDIEYNFKDGREFDVAPCSPQNEYGHFFHYDGGYIRLFDEFRVRVQFTLILEIKPRKPDGILAAVFGSNDYLVLYMDKGDLVFSVDNGAVPITAKGSAKGSICDGEWHVIKAIKTKNLVMLTVDDNPPIISVGQVGISSTDTKDPLYIGGLPEKLKQEKRLKLDNIVDDYLGCMRINSINAKPQHLTTQKSRDTSH</sequence>
<reference evidence="4" key="2">
    <citation type="submission" date="2020-01" db="EMBL/GenBank/DDBJ databases">
        <authorList>
            <person name="Korhonen P.K.K."/>
            <person name="Guangxu M.G."/>
            <person name="Wang T.W."/>
            <person name="Stroehlein A.J.S."/>
            <person name="Young N.D."/>
            <person name="Ang C.-S.A."/>
            <person name="Fernando D.W.F."/>
            <person name="Lu H.L."/>
            <person name="Taylor S.T."/>
            <person name="Ehtesham M.E.M."/>
            <person name="Najaraj S.H.N."/>
            <person name="Harsha G.H.G."/>
            <person name="Madugundu A.M."/>
            <person name="Renuse S.R."/>
            <person name="Holt D.H."/>
            <person name="Pandey A.P."/>
            <person name="Papenfuss A.P."/>
            <person name="Gasser R.B.G."/>
            <person name="Fischer K.F."/>
        </authorList>
    </citation>
    <scope>NUCLEOTIDE SEQUENCE</scope>
    <source>
        <strain evidence="4">SSS_KF_BRIS2020</strain>
    </source>
</reference>
<evidence type="ECO:0000256" key="1">
    <source>
        <dbReference type="PROSITE-ProRule" id="PRU00122"/>
    </source>
</evidence>
<dbReference type="CDD" id="cd00110">
    <property type="entry name" value="LamG"/>
    <property type="match status" value="4"/>
</dbReference>
<proteinExistence type="predicted"/>
<feature type="domain" description="Laminin G" evidence="3">
    <location>
        <begin position="367"/>
        <end position="520"/>
    </location>
</feature>
<keyword evidence="6" id="KW-1185">Reference proteome</keyword>
<reference evidence="6" key="1">
    <citation type="journal article" date="2020" name="PLoS Negl. Trop. Dis.">
        <title>High-quality nuclear genome for Sarcoptes scabiei-A critical resource for a neglected parasite.</title>
        <authorList>
            <person name="Korhonen P.K."/>
            <person name="Gasser R.B."/>
            <person name="Ma G."/>
            <person name="Wang T."/>
            <person name="Stroehlein A.J."/>
            <person name="Young N.D."/>
            <person name="Ang C.S."/>
            <person name="Fernando D.D."/>
            <person name="Lu H.C."/>
            <person name="Taylor S."/>
            <person name="Reynolds S.L."/>
            <person name="Mofiz E."/>
            <person name="Najaraj S.H."/>
            <person name="Gowda H."/>
            <person name="Madugundu A."/>
            <person name="Renuse S."/>
            <person name="Holt D."/>
            <person name="Pandey A."/>
            <person name="Papenfuss A.T."/>
            <person name="Fischer K."/>
        </authorList>
    </citation>
    <scope>NUCLEOTIDE SEQUENCE [LARGE SCALE GENOMIC DNA]</scope>
</reference>
<keyword evidence="2" id="KW-0175">Coiled coil</keyword>
<comment type="caution">
    <text evidence="1">Lacks conserved residue(s) required for the propagation of feature annotation.</text>
</comment>
<reference evidence="5" key="3">
    <citation type="submission" date="2022-06" db="UniProtKB">
        <authorList>
            <consortium name="EnsemblMetazoa"/>
        </authorList>
    </citation>
    <scope>IDENTIFICATION</scope>
</reference>
<protein>
    <submittedName>
        <fullName evidence="4">Laminin-like protein epi-1</fullName>
    </submittedName>
</protein>
<feature type="disulfide bond" evidence="1">
    <location>
        <begin position="493"/>
        <end position="520"/>
    </location>
</feature>
<feature type="domain" description="Laminin G" evidence="3">
    <location>
        <begin position="196"/>
        <end position="374"/>
    </location>
</feature>
<feature type="coiled-coil region" evidence="2">
    <location>
        <begin position="47"/>
        <end position="74"/>
    </location>
</feature>
<dbReference type="Gene3D" id="2.60.120.200">
    <property type="match status" value="5"/>
</dbReference>
<evidence type="ECO:0000313" key="6">
    <source>
        <dbReference type="Proteomes" id="UP000070412"/>
    </source>
</evidence>
<dbReference type="AlphaFoldDB" id="A0A834RIH7"/>
<dbReference type="EMBL" id="WVUK01000002">
    <property type="protein sequence ID" value="KAF7496702.1"/>
    <property type="molecule type" value="Genomic_DNA"/>
</dbReference>
<dbReference type="OrthoDB" id="10011303at2759"/>
<feature type="domain" description="Laminin G" evidence="3">
    <location>
        <begin position="766"/>
        <end position="938"/>
    </location>
</feature>
<dbReference type="EnsemblMetazoa" id="SSS_3803s_mrna">
    <property type="protein sequence ID" value="KAF7496702.1"/>
    <property type="gene ID" value="SSS_3803"/>
</dbReference>
<evidence type="ECO:0000313" key="5">
    <source>
        <dbReference type="EnsemblMetazoa" id="KAF7496702.1"/>
    </source>
</evidence>
<keyword evidence="1" id="KW-1015">Disulfide bond</keyword>
<dbReference type="PANTHER" id="PTHR15036:SF67">
    <property type="entry name" value="LAMININ SUBUNIT ALPHA-LIKE PROTEIN"/>
    <property type="match status" value="1"/>
</dbReference>
<name>A0A834RIH7_SARSC</name>
<dbReference type="Pfam" id="PF02210">
    <property type="entry name" value="Laminin_G_2"/>
    <property type="match status" value="4"/>
</dbReference>
<organism evidence="4">
    <name type="scientific">Sarcoptes scabiei</name>
    <name type="common">Itch mite</name>
    <name type="synonym">Acarus scabiei</name>
    <dbReference type="NCBI Taxonomy" id="52283"/>
    <lineage>
        <taxon>Eukaryota</taxon>
        <taxon>Metazoa</taxon>
        <taxon>Ecdysozoa</taxon>
        <taxon>Arthropoda</taxon>
        <taxon>Chelicerata</taxon>
        <taxon>Arachnida</taxon>
        <taxon>Acari</taxon>
        <taxon>Acariformes</taxon>
        <taxon>Sarcoptiformes</taxon>
        <taxon>Astigmata</taxon>
        <taxon>Psoroptidia</taxon>
        <taxon>Sarcoptoidea</taxon>
        <taxon>Sarcoptidae</taxon>
        <taxon>Sarcoptinae</taxon>
        <taxon>Sarcoptes</taxon>
    </lineage>
</organism>
<evidence type="ECO:0000259" key="3">
    <source>
        <dbReference type="PROSITE" id="PS50025"/>
    </source>
</evidence>
<dbReference type="SUPFAM" id="SSF49899">
    <property type="entry name" value="Concanavalin A-like lectins/glucanases"/>
    <property type="match status" value="5"/>
</dbReference>
<feature type="domain" description="Laminin G" evidence="3">
    <location>
        <begin position="576"/>
        <end position="760"/>
    </location>
</feature>
<gene>
    <name evidence="4" type="ORF">SSS_3803</name>
</gene>
<dbReference type="GO" id="GO:0016020">
    <property type="term" value="C:membrane"/>
    <property type="evidence" value="ECO:0007669"/>
    <property type="project" value="UniProtKB-SubCell"/>
</dbReference>
<dbReference type="InterPro" id="IPR050372">
    <property type="entry name" value="Neurexin-related_CASP"/>
</dbReference>
<dbReference type="PROSITE" id="PS50025">
    <property type="entry name" value="LAM_G_DOMAIN"/>
    <property type="match status" value="4"/>
</dbReference>
<dbReference type="PANTHER" id="PTHR15036">
    <property type="entry name" value="PIKACHURIN-LIKE PROTEIN"/>
    <property type="match status" value="1"/>
</dbReference>
<dbReference type="InterPro" id="IPR001791">
    <property type="entry name" value="Laminin_G"/>
</dbReference>
<accession>A0A834RIH7</accession>